<reference evidence="2 3" key="1">
    <citation type="submission" date="2023-08" db="EMBL/GenBank/DDBJ databases">
        <title>The draft genome sequence of Paracraurococcus sp. LOR1-02.</title>
        <authorList>
            <person name="Kingkaew E."/>
            <person name="Tanasupawat S."/>
        </authorList>
    </citation>
    <scope>NUCLEOTIDE SEQUENCE [LARGE SCALE GENOMIC DNA]</scope>
    <source>
        <strain evidence="2 3">LOR1-02</strain>
    </source>
</reference>
<feature type="compositionally biased region" description="Pro residues" evidence="1">
    <location>
        <begin position="108"/>
        <end position="119"/>
    </location>
</feature>
<organism evidence="2 3">
    <name type="scientific">Paracraurococcus lichenis</name>
    <dbReference type="NCBI Taxonomy" id="3064888"/>
    <lineage>
        <taxon>Bacteria</taxon>
        <taxon>Pseudomonadati</taxon>
        <taxon>Pseudomonadota</taxon>
        <taxon>Alphaproteobacteria</taxon>
        <taxon>Acetobacterales</taxon>
        <taxon>Roseomonadaceae</taxon>
        <taxon>Paracraurococcus</taxon>
    </lineage>
</organism>
<proteinExistence type="predicted"/>
<feature type="compositionally biased region" description="Polar residues" evidence="1">
    <location>
        <begin position="11"/>
        <end position="20"/>
    </location>
</feature>
<dbReference type="EMBL" id="JAUTWS010000050">
    <property type="protein sequence ID" value="MDO9712532.1"/>
    <property type="molecule type" value="Genomic_DNA"/>
</dbReference>
<gene>
    <name evidence="2" type="ORF">Q7A36_29610</name>
</gene>
<accession>A0ABT9E8K2</accession>
<protein>
    <submittedName>
        <fullName evidence="2">Uncharacterized protein</fullName>
    </submittedName>
</protein>
<evidence type="ECO:0000256" key="1">
    <source>
        <dbReference type="SAM" id="MobiDB-lite"/>
    </source>
</evidence>
<comment type="caution">
    <text evidence="2">The sequence shown here is derived from an EMBL/GenBank/DDBJ whole genome shotgun (WGS) entry which is preliminary data.</text>
</comment>
<evidence type="ECO:0000313" key="2">
    <source>
        <dbReference type="EMBL" id="MDO9712532.1"/>
    </source>
</evidence>
<evidence type="ECO:0000313" key="3">
    <source>
        <dbReference type="Proteomes" id="UP001243009"/>
    </source>
</evidence>
<name>A0ABT9E8K2_9PROT</name>
<sequence length="187" mass="20477">MSESKREYSPRNGQGTNALTSEKRLIVTTARRGGASGSKSRVVEVVHVRRNRSKPVEHGTPPTPWTPREETWLKSFEKKPAPPPLPADVDPALSKPAQPVVHVMPIWEPSPQPLEPPAVTPAEEPTRLTAAEQRKPRTPRAKTPQEAARHFADPFADGEDGANCLRCGYLVEPAREKRGLLTCASCG</sequence>
<dbReference type="RefSeq" id="WP_305107389.1">
    <property type="nucleotide sequence ID" value="NZ_JAUTWS010000050.1"/>
</dbReference>
<dbReference type="Proteomes" id="UP001243009">
    <property type="component" value="Unassembled WGS sequence"/>
</dbReference>
<feature type="region of interest" description="Disordered" evidence="1">
    <location>
        <begin position="1"/>
        <end position="68"/>
    </location>
</feature>
<feature type="region of interest" description="Disordered" evidence="1">
    <location>
        <begin position="107"/>
        <end position="147"/>
    </location>
</feature>
<keyword evidence="3" id="KW-1185">Reference proteome</keyword>